<dbReference type="PANTHER" id="PTHR46337:SF1">
    <property type="entry name" value="RCC1-LIKE G EXCHANGING FACTOR-LIKE PROTEIN"/>
    <property type="match status" value="1"/>
</dbReference>
<dbReference type="SUPFAM" id="SSF50985">
    <property type="entry name" value="RCC1/BLIP-II"/>
    <property type="match status" value="1"/>
</dbReference>
<dbReference type="EMBL" id="GEBQ01016725">
    <property type="protein sequence ID" value="JAT23252.1"/>
    <property type="molecule type" value="Transcribed_RNA"/>
</dbReference>
<dbReference type="PANTHER" id="PTHR46337">
    <property type="entry name" value="RCC1-LIKE G EXCHANGING FACTOR-LIKE PROTEIN"/>
    <property type="match status" value="1"/>
</dbReference>
<proteinExistence type="predicted"/>
<gene>
    <name evidence="2" type="ORF">g.8587</name>
</gene>
<dbReference type="InterPro" id="IPR053035">
    <property type="entry name" value="Mitochondrial_GEF_domain"/>
</dbReference>
<evidence type="ECO:0000256" key="1">
    <source>
        <dbReference type="PROSITE-ProRule" id="PRU00235"/>
    </source>
</evidence>
<dbReference type="InterPro" id="IPR000408">
    <property type="entry name" value="Reg_chr_condens"/>
</dbReference>
<dbReference type="GO" id="GO:0005085">
    <property type="term" value="F:guanyl-nucleotide exchange factor activity"/>
    <property type="evidence" value="ECO:0007669"/>
    <property type="project" value="TreeGrafter"/>
</dbReference>
<sequence>MQQLCSPIHVACTQSLGRIVDIAAGGSFCAALNEDGGVFVWGFGLLGLGPNVEKSAKPLEIPRTLFGENLFMSNSRVTGLGSGLYHLAALTSLGQLYTWGHNKGGCLGHGHLNDQFFPLKVNIGAHTIKVAAGVDHTVALCKPFT</sequence>
<organism evidence="2">
    <name type="scientific">Graphocephala atropunctata</name>
    <dbReference type="NCBI Taxonomy" id="36148"/>
    <lineage>
        <taxon>Eukaryota</taxon>
        <taxon>Metazoa</taxon>
        <taxon>Ecdysozoa</taxon>
        <taxon>Arthropoda</taxon>
        <taxon>Hexapoda</taxon>
        <taxon>Insecta</taxon>
        <taxon>Pterygota</taxon>
        <taxon>Neoptera</taxon>
        <taxon>Paraneoptera</taxon>
        <taxon>Hemiptera</taxon>
        <taxon>Auchenorrhyncha</taxon>
        <taxon>Membracoidea</taxon>
        <taxon>Cicadellidae</taxon>
        <taxon>Cicadellinae</taxon>
        <taxon>Cicadellini</taxon>
        <taxon>Graphocephala</taxon>
    </lineage>
</organism>
<dbReference type="AlphaFoldDB" id="A0A1B6LHQ8"/>
<accession>A0A1B6LHQ8</accession>
<evidence type="ECO:0000313" key="2">
    <source>
        <dbReference type="EMBL" id="JAT23252.1"/>
    </source>
</evidence>
<reference evidence="2" key="1">
    <citation type="submission" date="2015-11" db="EMBL/GenBank/DDBJ databases">
        <title>De novo transcriptome assembly of four potential Pierce s Disease insect vectors from Arizona vineyards.</title>
        <authorList>
            <person name="Tassone E.E."/>
        </authorList>
    </citation>
    <scope>NUCLEOTIDE SEQUENCE</scope>
</reference>
<feature type="repeat" description="RCC1" evidence="1">
    <location>
        <begin position="94"/>
        <end position="143"/>
    </location>
</feature>
<dbReference type="GO" id="GO:0005743">
    <property type="term" value="C:mitochondrial inner membrane"/>
    <property type="evidence" value="ECO:0007669"/>
    <property type="project" value="TreeGrafter"/>
</dbReference>
<feature type="repeat" description="RCC1" evidence="1">
    <location>
        <begin position="36"/>
        <end position="93"/>
    </location>
</feature>
<name>A0A1B6LHQ8_9HEMI</name>
<dbReference type="PROSITE" id="PS50012">
    <property type="entry name" value="RCC1_3"/>
    <property type="match status" value="2"/>
</dbReference>
<dbReference type="GO" id="GO:0070131">
    <property type="term" value="P:positive regulation of mitochondrial translation"/>
    <property type="evidence" value="ECO:0007669"/>
    <property type="project" value="TreeGrafter"/>
</dbReference>
<dbReference type="Gene3D" id="2.130.10.30">
    <property type="entry name" value="Regulator of chromosome condensation 1/beta-lactamase-inhibitor protein II"/>
    <property type="match status" value="1"/>
</dbReference>
<dbReference type="InterPro" id="IPR009091">
    <property type="entry name" value="RCC1/BLIP-II"/>
</dbReference>
<dbReference type="PROSITE" id="PS00626">
    <property type="entry name" value="RCC1_2"/>
    <property type="match status" value="1"/>
</dbReference>
<dbReference type="Pfam" id="PF00415">
    <property type="entry name" value="RCC1"/>
    <property type="match status" value="1"/>
</dbReference>
<dbReference type="Pfam" id="PF13540">
    <property type="entry name" value="RCC1_2"/>
    <property type="match status" value="1"/>
</dbReference>
<protein>
    <submittedName>
        <fullName evidence="2">Uncharacterized protein</fullName>
    </submittedName>
</protein>
<dbReference type="GO" id="GO:0019843">
    <property type="term" value="F:rRNA binding"/>
    <property type="evidence" value="ECO:0007669"/>
    <property type="project" value="TreeGrafter"/>
</dbReference>